<accession>A0A5D4SWE4</accession>
<dbReference type="Pfam" id="PF04239">
    <property type="entry name" value="DUF421"/>
    <property type="match status" value="1"/>
</dbReference>
<evidence type="ECO:0000256" key="2">
    <source>
        <dbReference type="ARBA" id="ARBA00006448"/>
    </source>
</evidence>
<keyword evidence="3" id="KW-1003">Cell membrane</keyword>
<organism evidence="9 10">
    <name type="scientific">Bacillus infantis</name>
    <dbReference type="NCBI Taxonomy" id="324767"/>
    <lineage>
        <taxon>Bacteria</taxon>
        <taxon>Bacillati</taxon>
        <taxon>Bacillota</taxon>
        <taxon>Bacilli</taxon>
        <taxon>Bacillales</taxon>
        <taxon>Bacillaceae</taxon>
        <taxon>Bacillus</taxon>
    </lineage>
</organism>
<feature type="transmembrane region" description="Helical" evidence="7">
    <location>
        <begin position="63"/>
        <end position="81"/>
    </location>
</feature>
<comment type="similarity">
    <text evidence="2">Belongs to the UPF0702 family.</text>
</comment>
<evidence type="ECO:0000256" key="7">
    <source>
        <dbReference type="SAM" id="Phobius"/>
    </source>
</evidence>
<dbReference type="EMBL" id="VTES01000001">
    <property type="protein sequence ID" value="TYS66186.1"/>
    <property type="molecule type" value="Genomic_DNA"/>
</dbReference>
<proteinExistence type="inferred from homology"/>
<evidence type="ECO:0000256" key="3">
    <source>
        <dbReference type="ARBA" id="ARBA00022475"/>
    </source>
</evidence>
<comment type="caution">
    <text evidence="9">The sequence shown here is derived from an EMBL/GenBank/DDBJ whole genome shotgun (WGS) entry which is preliminary data.</text>
</comment>
<keyword evidence="6 7" id="KW-0472">Membrane</keyword>
<dbReference type="PANTHER" id="PTHR34582:SF6">
    <property type="entry name" value="UPF0702 TRANSMEMBRANE PROTEIN YCAP"/>
    <property type="match status" value="1"/>
</dbReference>
<dbReference type="RefSeq" id="WP_022544224.1">
    <property type="nucleotide sequence ID" value="NZ_CP160000.1"/>
</dbReference>
<dbReference type="InterPro" id="IPR023090">
    <property type="entry name" value="UPF0702_alpha/beta_dom_sf"/>
</dbReference>
<dbReference type="Gene3D" id="3.30.240.20">
    <property type="entry name" value="bsu07140 like domains"/>
    <property type="match status" value="2"/>
</dbReference>
<dbReference type="GO" id="GO:0005886">
    <property type="term" value="C:plasma membrane"/>
    <property type="evidence" value="ECO:0007669"/>
    <property type="project" value="UniProtKB-SubCell"/>
</dbReference>
<keyword evidence="4 7" id="KW-0812">Transmembrane</keyword>
<feature type="transmembrane region" description="Helical" evidence="7">
    <location>
        <begin position="6"/>
        <end position="26"/>
    </location>
</feature>
<evidence type="ECO:0000313" key="10">
    <source>
        <dbReference type="Proteomes" id="UP000323732"/>
    </source>
</evidence>
<feature type="transmembrane region" description="Helical" evidence="7">
    <location>
        <begin position="33"/>
        <end position="51"/>
    </location>
</feature>
<evidence type="ECO:0000256" key="6">
    <source>
        <dbReference type="ARBA" id="ARBA00023136"/>
    </source>
</evidence>
<dbReference type="AlphaFoldDB" id="A0A5D4SWE4"/>
<feature type="domain" description="YetF C-terminal" evidence="8">
    <location>
        <begin position="82"/>
        <end position="202"/>
    </location>
</feature>
<dbReference type="InterPro" id="IPR007353">
    <property type="entry name" value="DUF421"/>
</dbReference>
<comment type="subcellular location">
    <subcellularLocation>
        <location evidence="1">Cell membrane</location>
        <topology evidence="1">Multi-pass membrane protein</topology>
    </subcellularLocation>
</comment>
<evidence type="ECO:0000313" key="9">
    <source>
        <dbReference type="EMBL" id="TYS66186.1"/>
    </source>
</evidence>
<evidence type="ECO:0000256" key="5">
    <source>
        <dbReference type="ARBA" id="ARBA00022989"/>
    </source>
</evidence>
<dbReference type="PANTHER" id="PTHR34582">
    <property type="entry name" value="UPF0702 TRANSMEMBRANE PROTEIN YCAP"/>
    <property type="match status" value="1"/>
</dbReference>
<name>A0A5D4SWE4_9BACI</name>
<gene>
    <name evidence="9" type="ORF">FZD47_01475</name>
</gene>
<evidence type="ECO:0000259" key="8">
    <source>
        <dbReference type="Pfam" id="PF04239"/>
    </source>
</evidence>
<keyword evidence="5 7" id="KW-1133">Transmembrane helix</keyword>
<sequence length="215" mass="24492">MAEYMIIIARTLFLYGVILLIFRLMGKREIGELSVLDLVVYIMIAEMAVVAIENPDGSLVKNILPMMLLMVIQIVLAILSLKSKKFRDIVDGKPSIIINQGKIDENTMRQQRYNFDDLLTQLRDKDIKNIADVEFAILEPSGKLSVFQKDNMKGSDIDHPLIIDGNLQEANLASVHKSRQWLAEQLKKKGYDEIQQISFCSYSNGNLYIDPIDEK</sequence>
<evidence type="ECO:0000256" key="1">
    <source>
        <dbReference type="ARBA" id="ARBA00004651"/>
    </source>
</evidence>
<protein>
    <submittedName>
        <fullName evidence="9">DUF421 domain-containing protein</fullName>
    </submittedName>
</protein>
<evidence type="ECO:0000256" key="4">
    <source>
        <dbReference type="ARBA" id="ARBA00022692"/>
    </source>
</evidence>
<dbReference type="Proteomes" id="UP000323732">
    <property type="component" value="Unassembled WGS sequence"/>
</dbReference>
<dbReference type="GeneID" id="97350797"/>
<reference evidence="9 10" key="1">
    <citation type="submission" date="2019-08" db="EMBL/GenBank/DDBJ databases">
        <title>Bacillus genomes from the desert of Cuatro Cienegas, Coahuila.</title>
        <authorList>
            <person name="Olmedo-Alvarez G."/>
        </authorList>
    </citation>
    <scope>NUCLEOTIDE SEQUENCE [LARGE SCALE GENOMIC DNA]</scope>
    <source>
        <strain evidence="9 10">CH37_1T</strain>
    </source>
</reference>